<feature type="region of interest" description="Disordered" evidence="1">
    <location>
        <begin position="1"/>
        <end position="29"/>
    </location>
</feature>
<keyword evidence="3" id="KW-1185">Reference proteome</keyword>
<reference evidence="2" key="1">
    <citation type="submission" date="2020-06" db="EMBL/GenBank/DDBJ databases">
        <authorList>
            <person name="Li T."/>
            <person name="Hu X."/>
            <person name="Zhang T."/>
            <person name="Song X."/>
            <person name="Zhang H."/>
            <person name="Dai N."/>
            <person name="Sheng W."/>
            <person name="Hou X."/>
            <person name="Wei L."/>
        </authorList>
    </citation>
    <scope>NUCLEOTIDE SEQUENCE</scope>
    <source>
        <strain evidence="2">3651</strain>
        <tissue evidence="2">Leaf</tissue>
    </source>
</reference>
<reference evidence="2" key="2">
    <citation type="journal article" date="2024" name="Plant">
        <title>Genomic evolution and insights into agronomic trait innovations of Sesamum species.</title>
        <authorList>
            <person name="Miao H."/>
            <person name="Wang L."/>
            <person name="Qu L."/>
            <person name="Liu H."/>
            <person name="Sun Y."/>
            <person name="Le M."/>
            <person name="Wang Q."/>
            <person name="Wei S."/>
            <person name="Zheng Y."/>
            <person name="Lin W."/>
            <person name="Duan Y."/>
            <person name="Cao H."/>
            <person name="Xiong S."/>
            <person name="Wang X."/>
            <person name="Wei L."/>
            <person name="Li C."/>
            <person name="Ma Q."/>
            <person name="Ju M."/>
            <person name="Zhao R."/>
            <person name="Li G."/>
            <person name="Mu C."/>
            <person name="Tian Q."/>
            <person name="Mei H."/>
            <person name="Zhang T."/>
            <person name="Gao T."/>
            <person name="Zhang H."/>
        </authorList>
    </citation>
    <scope>NUCLEOTIDE SEQUENCE</scope>
    <source>
        <strain evidence="2">3651</strain>
    </source>
</reference>
<protein>
    <submittedName>
        <fullName evidence="2">Uncharacterized protein</fullName>
    </submittedName>
</protein>
<dbReference type="Proteomes" id="UP001293254">
    <property type="component" value="Unassembled WGS sequence"/>
</dbReference>
<evidence type="ECO:0000256" key="1">
    <source>
        <dbReference type="SAM" id="MobiDB-lite"/>
    </source>
</evidence>
<sequence length="106" mass="12037">MLPRLGTKRQLFGPSGARPPVAPLFTPPTPHLEPLVGDRDYVTQGQKDRLKTLEERRSELLTAEISLDERGDNIVQLFVNNITNYIMMTGGGGFHFWWAHIRWHGA</sequence>
<dbReference type="EMBL" id="JACGWO010000005">
    <property type="protein sequence ID" value="KAK4427082.1"/>
    <property type="molecule type" value="Genomic_DNA"/>
</dbReference>
<evidence type="ECO:0000313" key="3">
    <source>
        <dbReference type="Proteomes" id="UP001293254"/>
    </source>
</evidence>
<evidence type="ECO:0000313" key="2">
    <source>
        <dbReference type="EMBL" id="KAK4427082.1"/>
    </source>
</evidence>
<name>A0AAE2CLZ6_9LAMI</name>
<comment type="caution">
    <text evidence="2">The sequence shown here is derived from an EMBL/GenBank/DDBJ whole genome shotgun (WGS) entry which is preliminary data.</text>
</comment>
<feature type="compositionally biased region" description="Pro residues" evidence="1">
    <location>
        <begin position="20"/>
        <end position="29"/>
    </location>
</feature>
<organism evidence="2 3">
    <name type="scientific">Sesamum alatum</name>
    <dbReference type="NCBI Taxonomy" id="300844"/>
    <lineage>
        <taxon>Eukaryota</taxon>
        <taxon>Viridiplantae</taxon>
        <taxon>Streptophyta</taxon>
        <taxon>Embryophyta</taxon>
        <taxon>Tracheophyta</taxon>
        <taxon>Spermatophyta</taxon>
        <taxon>Magnoliopsida</taxon>
        <taxon>eudicotyledons</taxon>
        <taxon>Gunneridae</taxon>
        <taxon>Pentapetalae</taxon>
        <taxon>asterids</taxon>
        <taxon>lamiids</taxon>
        <taxon>Lamiales</taxon>
        <taxon>Pedaliaceae</taxon>
        <taxon>Sesamum</taxon>
    </lineage>
</organism>
<proteinExistence type="predicted"/>
<dbReference type="AlphaFoldDB" id="A0AAE2CLZ6"/>
<accession>A0AAE2CLZ6</accession>
<gene>
    <name evidence="2" type="ORF">Salat_1477100</name>
</gene>